<dbReference type="GO" id="GO:0005509">
    <property type="term" value="F:calcium ion binding"/>
    <property type="evidence" value="ECO:0007669"/>
    <property type="project" value="InterPro"/>
</dbReference>
<dbReference type="InterPro" id="IPR018108">
    <property type="entry name" value="MCP_transmembrane"/>
</dbReference>
<dbReference type="PROSITE" id="PS00018">
    <property type="entry name" value="EF_HAND_1"/>
    <property type="match status" value="3"/>
</dbReference>
<evidence type="ECO:0000313" key="17">
    <source>
        <dbReference type="EMBL" id="CAF9911122.1"/>
    </source>
</evidence>
<dbReference type="PANTHER" id="PTHR24089">
    <property type="entry name" value="SOLUTE CARRIER FAMILY 25"/>
    <property type="match status" value="1"/>
</dbReference>
<keyword evidence="6 14" id="KW-0812">Transmembrane</keyword>
<dbReference type="PROSITE" id="PS50920">
    <property type="entry name" value="SOLCAR"/>
    <property type="match status" value="3"/>
</dbReference>
<keyword evidence="5" id="KW-0813">Transport</keyword>
<dbReference type="SMART" id="SM00054">
    <property type="entry name" value="EFh"/>
    <property type="match status" value="3"/>
</dbReference>
<comment type="similarity">
    <text evidence="3">Belongs to the mitochondrial carrier (TC 2.A.29) family.</text>
</comment>
<feature type="repeat" description="Solcar" evidence="14">
    <location>
        <begin position="374"/>
        <end position="478"/>
    </location>
</feature>
<dbReference type="SUPFAM" id="SSF47473">
    <property type="entry name" value="EF-hand"/>
    <property type="match status" value="1"/>
</dbReference>
<keyword evidence="13 14" id="KW-0472">Membrane</keyword>
<dbReference type="InterPro" id="IPR002067">
    <property type="entry name" value="MCP"/>
</dbReference>
<evidence type="ECO:0000259" key="16">
    <source>
        <dbReference type="PROSITE" id="PS50222"/>
    </source>
</evidence>
<dbReference type="Gene3D" id="1.10.238.10">
    <property type="entry name" value="EF-hand"/>
    <property type="match status" value="1"/>
</dbReference>
<evidence type="ECO:0000256" key="11">
    <source>
        <dbReference type="ARBA" id="ARBA00022989"/>
    </source>
</evidence>
<keyword evidence="8" id="KW-0677">Repeat</keyword>
<evidence type="ECO:0000256" key="12">
    <source>
        <dbReference type="ARBA" id="ARBA00023128"/>
    </source>
</evidence>
<organism evidence="17 18">
    <name type="scientific">Gomphillus americanus</name>
    <dbReference type="NCBI Taxonomy" id="1940652"/>
    <lineage>
        <taxon>Eukaryota</taxon>
        <taxon>Fungi</taxon>
        <taxon>Dikarya</taxon>
        <taxon>Ascomycota</taxon>
        <taxon>Pezizomycotina</taxon>
        <taxon>Lecanoromycetes</taxon>
        <taxon>OSLEUM clade</taxon>
        <taxon>Ostropomycetidae</taxon>
        <taxon>Ostropales</taxon>
        <taxon>Graphidaceae</taxon>
        <taxon>Gomphilloideae</taxon>
        <taxon>Gomphillus</taxon>
    </lineage>
</organism>
<dbReference type="Pfam" id="PF00153">
    <property type="entry name" value="Mito_carr"/>
    <property type="match status" value="3"/>
</dbReference>
<dbReference type="EMBL" id="CAJPDQ010000006">
    <property type="protein sequence ID" value="CAF9911122.1"/>
    <property type="molecule type" value="Genomic_DNA"/>
</dbReference>
<dbReference type="GO" id="GO:0055085">
    <property type="term" value="P:transmembrane transport"/>
    <property type="evidence" value="ECO:0007669"/>
    <property type="project" value="InterPro"/>
</dbReference>
<feature type="repeat" description="Solcar" evidence="14">
    <location>
        <begin position="598"/>
        <end position="687"/>
    </location>
</feature>
<keyword evidence="7" id="KW-0479">Metal-binding</keyword>
<evidence type="ECO:0000256" key="4">
    <source>
        <dbReference type="ARBA" id="ARBA00021935"/>
    </source>
</evidence>
<evidence type="ECO:0000256" key="7">
    <source>
        <dbReference type="ARBA" id="ARBA00022723"/>
    </source>
</evidence>
<dbReference type="Pfam" id="PF13202">
    <property type="entry name" value="EF-hand_5"/>
    <property type="match status" value="1"/>
</dbReference>
<gene>
    <name evidence="17" type="ORF">GOMPHAMPRED_007310</name>
</gene>
<feature type="compositionally biased region" description="Low complexity" evidence="15">
    <location>
        <begin position="330"/>
        <end position="357"/>
    </location>
</feature>
<feature type="repeat" description="Solcar" evidence="14">
    <location>
        <begin position="491"/>
        <end position="580"/>
    </location>
</feature>
<feature type="domain" description="EF-hand" evidence="16">
    <location>
        <begin position="82"/>
        <end position="112"/>
    </location>
</feature>
<dbReference type="OrthoDB" id="270584at2759"/>
<reference evidence="17" key="1">
    <citation type="submission" date="2021-03" db="EMBL/GenBank/DDBJ databases">
        <authorList>
            <person name="Tagirdzhanova G."/>
        </authorList>
    </citation>
    <scope>NUCLEOTIDE SEQUENCE</scope>
</reference>
<evidence type="ECO:0000256" key="6">
    <source>
        <dbReference type="ARBA" id="ARBA00022692"/>
    </source>
</evidence>
<evidence type="ECO:0000256" key="5">
    <source>
        <dbReference type="ARBA" id="ARBA00022448"/>
    </source>
</evidence>
<dbReference type="FunFam" id="1.50.40.10:FF:000016">
    <property type="entry name" value="Solute carrier family 25 member 23"/>
    <property type="match status" value="1"/>
</dbReference>
<feature type="domain" description="EF-hand" evidence="16">
    <location>
        <begin position="113"/>
        <end position="148"/>
    </location>
</feature>
<dbReference type="Gene3D" id="1.50.40.10">
    <property type="entry name" value="Mitochondrial carrier domain"/>
    <property type="match status" value="1"/>
</dbReference>
<dbReference type="InterPro" id="IPR002048">
    <property type="entry name" value="EF_hand_dom"/>
</dbReference>
<comment type="function">
    <text evidence="1">Mitochondrial transporter that mediates uptake of thiamine pyrophosphate (ThPP) into mitochondria.</text>
</comment>
<evidence type="ECO:0000256" key="15">
    <source>
        <dbReference type="SAM" id="MobiDB-lite"/>
    </source>
</evidence>
<keyword evidence="9" id="KW-0999">Mitochondrion inner membrane</keyword>
<dbReference type="AlphaFoldDB" id="A0A8H3I196"/>
<evidence type="ECO:0000256" key="10">
    <source>
        <dbReference type="ARBA" id="ARBA00022837"/>
    </source>
</evidence>
<evidence type="ECO:0000256" key="13">
    <source>
        <dbReference type="ARBA" id="ARBA00023136"/>
    </source>
</evidence>
<evidence type="ECO:0000256" key="3">
    <source>
        <dbReference type="ARBA" id="ARBA00006375"/>
    </source>
</evidence>
<proteinExistence type="inferred from homology"/>
<evidence type="ECO:0000256" key="8">
    <source>
        <dbReference type="ARBA" id="ARBA00022737"/>
    </source>
</evidence>
<comment type="caution">
    <text evidence="17">The sequence shown here is derived from an EMBL/GenBank/DDBJ whole genome shotgun (WGS) entry which is preliminary data.</text>
</comment>
<keyword evidence="11" id="KW-1133">Transmembrane helix</keyword>
<evidence type="ECO:0000256" key="1">
    <source>
        <dbReference type="ARBA" id="ARBA00002238"/>
    </source>
</evidence>
<feature type="domain" description="EF-hand" evidence="16">
    <location>
        <begin position="46"/>
        <end position="81"/>
    </location>
</feature>
<sequence length="691" mass="74745">MEEESQNAQDARVEKLWRSLHTGPIEPLNLEGLRAGLQKIGHPLGTAEKLLKQVFEVVDTSKDGKIEYSEFRIFVEHTEAELRCLFNSIDKNHNGCLDRAELHAAFKNADITANVNKLDTFFDHIDTNHDGKITFEEWRNFLMFLPLDSPDLNEVLSYYNTYLFIGSEGDVSVHANAGLGTNTILYALFGLIFDLAQFQPVSYQLHSLHFSNLYAPGSATLDRRDIPWDPGEEPTGNLKMAQGPEPSKCSASPQVAGAPKPSNSVFIPASSSNSKSYTLVQSATALEASLLEAPTSSPLSSSKIVSKSPTPVQNLPAQKESASLKPASKQPSPGASVSAGSKSAQSVSSSPALISPATTSSQQNRATDMLTDLLPHPGYFLAGGIAGFMSRTATAPLDRLKVYLIAQVSSQKEAANALKSGSPIKAMRAASGPLVNACVELWRMGGIRSLFAGNGLNVLKVMPESAIKFGSYEAAKRLAARIEGHDNTRGLSAISQFMAAGAGGVISQFAVYPLDTLKFRVQCETIAGGPRGNTLILQTAKKMFVEGSIRSYYRGLFLGLGGMFPYSAIDLTTYEYLRKTVTAYNMNKKKCSEKAGEPGRVMTGAIGAISSSFGATIVYPVNLIRTRIQSQGTAIHPPTYKGWRDCFNQTVKGEGYRGLYKGLTPNLLKVIPSMSISYMVYETSKKVMGLR</sequence>
<dbReference type="Proteomes" id="UP000664169">
    <property type="component" value="Unassembled WGS sequence"/>
</dbReference>
<evidence type="ECO:0000256" key="2">
    <source>
        <dbReference type="ARBA" id="ARBA00004448"/>
    </source>
</evidence>
<feature type="region of interest" description="Disordered" evidence="15">
    <location>
        <begin position="224"/>
        <end position="263"/>
    </location>
</feature>
<keyword evidence="12" id="KW-0496">Mitochondrion</keyword>
<dbReference type="SUPFAM" id="SSF103506">
    <property type="entry name" value="Mitochondrial carrier"/>
    <property type="match status" value="1"/>
</dbReference>
<dbReference type="PRINTS" id="PR00926">
    <property type="entry name" value="MITOCARRIER"/>
</dbReference>
<dbReference type="Pfam" id="PF13499">
    <property type="entry name" value="EF-hand_7"/>
    <property type="match status" value="1"/>
</dbReference>
<dbReference type="InterPro" id="IPR023395">
    <property type="entry name" value="MCP_dom_sf"/>
</dbReference>
<evidence type="ECO:0000256" key="9">
    <source>
        <dbReference type="ARBA" id="ARBA00022792"/>
    </source>
</evidence>
<accession>A0A8H3I196</accession>
<dbReference type="GO" id="GO:0005743">
    <property type="term" value="C:mitochondrial inner membrane"/>
    <property type="evidence" value="ECO:0007669"/>
    <property type="project" value="UniProtKB-SubCell"/>
</dbReference>
<dbReference type="PROSITE" id="PS50222">
    <property type="entry name" value="EF_HAND_2"/>
    <property type="match status" value="3"/>
</dbReference>
<dbReference type="InterPro" id="IPR018247">
    <property type="entry name" value="EF_Hand_1_Ca_BS"/>
</dbReference>
<name>A0A8H3I196_9LECA</name>
<comment type="subcellular location">
    <subcellularLocation>
        <location evidence="2">Mitochondrion inner membrane</location>
        <topology evidence="2">Multi-pass membrane protein</topology>
    </subcellularLocation>
</comment>
<feature type="region of interest" description="Disordered" evidence="15">
    <location>
        <begin position="296"/>
        <end position="362"/>
    </location>
</feature>
<evidence type="ECO:0000256" key="14">
    <source>
        <dbReference type="PROSITE-ProRule" id="PRU00282"/>
    </source>
</evidence>
<keyword evidence="10" id="KW-0106">Calcium</keyword>
<dbReference type="InterPro" id="IPR011992">
    <property type="entry name" value="EF-hand-dom_pair"/>
</dbReference>
<dbReference type="CDD" id="cd00051">
    <property type="entry name" value="EFh"/>
    <property type="match status" value="2"/>
</dbReference>
<evidence type="ECO:0000313" key="18">
    <source>
        <dbReference type="Proteomes" id="UP000664169"/>
    </source>
</evidence>
<keyword evidence="18" id="KW-1185">Reference proteome</keyword>
<protein>
    <recommendedName>
        <fullName evidence="4">Mitochondrial thiamine pyrophosphate carrier 1</fullName>
    </recommendedName>
</protein>
<feature type="compositionally biased region" description="Low complexity" evidence="15">
    <location>
        <begin position="296"/>
        <end position="312"/>
    </location>
</feature>